<dbReference type="PIRSF" id="PIRSF006470">
    <property type="entry name" value="DctB"/>
    <property type="match status" value="1"/>
</dbReference>
<evidence type="ECO:0000313" key="6">
    <source>
        <dbReference type="EMBL" id="ORC35297.1"/>
    </source>
</evidence>
<name>A0A1Y1RXW5_9SPIO</name>
<dbReference type="EMBL" id="MWQY01000009">
    <property type="protein sequence ID" value="ORC35297.1"/>
    <property type="molecule type" value="Genomic_DNA"/>
</dbReference>
<proteinExistence type="inferred from homology"/>
<evidence type="ECO:0000256" key="5">
    <source>
        <dbReference type="SAM" id="SignalP"/>
    </source>
</evidence>
<evidence type="ECO:0000256" key="4">
    <source>
        <dbReference type="ARBA" id="ARBA00022729"/>
    </source>
</evidence>
<dbReference type="CDD" id="cd13603">
    <property type="entry name" value="PBP2_TRAP_Siap_TeaA_like"/>
    <property type="match status" value="1"/>
</dbReference>
<dbReference type="RefSeq" id="WP_083050185.1">
    <property type="nucleotide sequence ID" value="NZ_CAXXQO010000003.1"/>
</dbReference>
<dbReference type="PANTHER" id="PTHR33376:SF4">
    <property type="entry name" value="SIALIC ACID-BINDING PERIPLASMIC PROTEIN SIAP"/>
    <property type="match status" value="1"/>
</dbReference>
<sequence>MKKIVLFVCVLSLVFSVVLMAEGQKESESAAAEKTYVFKYSNSQSDSHPRSQSMFFFKDKLEKASNGRIKVELYTGGVLGTEAEVLDQVKIGTIQGCRGGLFERASGMYLIYTLPFMFENIDQVLKVMNSDFGAKVNESAMENGLYIPATGVAGGFRNITNSKRPIRTVEDVRGLKMRTPPIDMTIKTFKAIGANPQQVAYTETYMALKTGVVDGQENPFSNTVDMKFYEPQRYLSVVNWQVHPDPFYVNPDWYKSLPEDLKAVFDSVAEATMDYSNELWLSSEKDYYLVLQEKLEVNEIDSAAREGFVKAVKPVWQGYVDEGLFTWDEINEVLAIANK</sequence>
<dbReference type="PANTHER" id="PTHR33376">
    <property type="match status" value="1"/>
</dbReference>
<dbReference type="AlphaFoldDB" id="A0A1Y1RXW5"/>
<gene>
    <name evidence="6" type="ORF">B4O97_08965</name>
</gene>
<dbReference type="GO" id="GO:0055085">
    <property type="term" value="P:transmembrane transport"/>
    <property type="evidence" value="ECO:0007669"/>
    <property type="project" value="InterPro"/>
</dbReference>
<comment type="caution">
    <text evidence="6">The sequence shown here is derived from an EMBL/GenBank/DDBJ whole genome shotgun (WGS) entry which is preliminary data.</text>
</comment>
<dbReference type="InterPro" id="IPR004682">
    <property type="entry name" value="TRAP_DctP"/>
</dbReference>
<comment type="subcellular location">
    <subcellularLocation>
        <location evidence="1">Cell envelope</location>
    </subcellularLocation>
</comment>
<reference evidence="6 7" key="1">
    <citation type="submission" date="2017-03" db="EMBL/GenBank/DDBJ databases">
        <title>Draft Genome sequence of Marispirochaeta sp. strain JC444.</title>
        <authorList>
            <person name="Shivani Y."/>
            <person name="Subhash Y."/>
            <person name="Sasikala C."/>
            <person name="Ramana C."/>
        </authorList>
    </citation>
    <scope>NUCLEOTIDE SEQUENCE [LARGE SCALE GENOMIC DNA]</scope>
    <source>
        <strain evidence="6 7">JC444</strain>
    </source>
</reference>
<dbReference type="OrthoDB" id="89872at2"/>
<evidence type="ECO:0000256" key="2">
    <source>
        <dbReference type="ARBA" id="ARBA00009023"/>
    </source>
</evidence>
<feature type="chain" id="PRO_5011007285" description="C4-dicarboxylate ABC transporter substrate-binding protein" evidence="5">
    <location>
        <begin position="22"/>
        <end position="339"/>
    </location>
</feature>
<dbReference type="Proteomes" id="UP000192343">
    <property type="component" value="Unassembled WGS sequence"/>
</dbReference>
<accession>A0A1Y1RXW5</accession>
<evidence type="ECO:0008006" key="8">
    <source>
        <dbReference type="Google" id="ProtNLM"/>
    </source>
</evidence>
<evidence type="ECO:0000256" key="3">
    <source>
        <dbReference type="ARBA" id="ARBA00022448"/>
    </source>
</evidence>
<dbReference type="NCBIfam" id="TIGR00787">
    <property type="entry name" value="dctP"/>
    <property type="match status" value="1"/>
</dbReference>
<organism evidence="6 7">
    <name type="scientific">Marispirochaeta aestuarii</name>
    <dbReference type="NCBI Taxonomy" id="1963862"/>
    <lineage>
        <taxon>Bacteria</taxon>
        <taxon>Pseudomonadati</taxon>
        <taxon>Spirochaetota</taxon>
        <taxon>Spirochaetia</taxon>
        <taxon>Spirochaetales</taxon>
        <taxon>Spirochaetaceae</taxon>
        <taxon>Marispirochaeta</taxon>
    </lineage>
</organism>
<dbReference type="InterPro" id="IPR018389">
    <property type="entry name" value="DctP_fam"/>
</dbReference>
<feature type="signal peptide" evidence="5">
    <location>
        <begin position="1"/>
        <end position="21"/>
    </location>
</feature>
<evidence type="ECO:0000313" key="7">
    <source>
        <dbReference type="Proteomes" id="UP000192343"/>
    </source>
</evidence>
<dbReference type="InterPro" id="IPR038404">
    <property type="entry name" value="TRAP_DctP_sf"/>
</dbReference>
<protein>
    <recommendedName>
        <fullName evidence="8">C4-dicarboxylate ABC transporter substrate-binding protein</fullName>
    </recommendedName>
</protein>
<dbReference type="STRING" id="1963862.B4O97_08965"/>
<dbReference type="Gene3D" id="3.40.190.170">
    <property type="entry name" value="Bacterial extracellular solute-binding protein, family 7"/>
    <property type="match status" value="1"/>
</dbReference>
<comment type="similarity">
    <text evidence="2">Belongs to the bacterial solute-binding protein 7 family.</text>
</comment>
<dbReference type="Pfam" id="PF03480">
    <property type="entry name" value="DctP"/>
    <property type="match status" value="1"/>
</dbReference>
<keyword evidence="7" id="KW-1185">Reference proteome</keyword>
<keyword evidence="4 5" id="KW-0732">Signal</keyword>
<keyword evidence="3" id="KW-0813">Transport</keyword>
<dbReference type="GO" id="GO:0030288">
    <property type="term" value="C:outer membrane-bounded periplasmic space"/>
    <property type="evidence" value="ECO:0007669"/>
    <property type="project" value="InterPro"/>
</dbReference>
<evidence type="ECO:0000256" key="1">
    <source>
        <dbReference type="ARBA" id="ARBA00004196"/>
    </source>
</evidence>
<dbReference type="NCBIfam" id="NF037995">
    <property type="entry name" value="TRAP_S1"/>
    <property type="match status" value="1"/>
</dbReference>